<dbReference type="SMART" id="SM00388">
    <property type="entry name" value="HisKA"/>
    <property type="match status" value="1"/>
</dbReference>
<dbReference type="CDD" id="cd06225">
    <property type="entry name" value="HAMP"/>
    <property type="match status" value="1"/>
</dbReference>
<dbReference type="PANTHER" id="PTHR42878:SF7">
    <property type="entry name" value="SENSOR HISTIDINE KINASE GLRK"/>
    <property type="match status" value="1"/>
</dbReference>
<evidence type="ECO:0000256" key="1">
    <source>
        <dbReference type="ARBA" id="ARBA00000085"/>
    </source>
</evidence>
<keyword evidence="10" id="KW-0472">Membrane</keyword>
<dbReference type="InterPro" id="IPR005467">
    <property type="entry name" value="His_kinase_dom"/>
</dbReference>
<dbReference type="InterPro" id="IPR003660">
    <property type="entry name" value="HAMP_dom"/>
</dbReference>
<accession>A0A6L6G693</accession>
<keyword evidence="6" id="KW-0547">Nucleotide-binding</keyword>
<dbReference type="Pfam" id="PF00512">
    <property type="entry name" value="HisKA"/>
    <property type="match status" value="1"/>
</dbReference>
<dbReference type="PROSITE" id="PS50885">
    <property type="entry name" value="HAMP"/>
    <property type="match status" value="1"/>
</dbReference>
<evidence type="ECO:0000256" key="3">
    <source>
        <dbReference type="ARBA" id="ARBA00012438"/>
    </source>
</evidence>
<dbReference type="PANTHER" id="PTHR42878">
    <property type="entry name" value="TWO-COMPONENT HISTIDINE KINASE"/>
    <property type="match status" value="1"/>
</dbReference>
<proteinExistence type="predicted"/>
<dbReference type="Gene3D" id="3.30.565.10">
    <property type="entry name" value="Histidine kinase-like ATPase, C-terminal domain"/>
    <property type="match status" value="1"/>
</dbReference>
<dbReference type="EC" id="2.7.13.3" evidence="3"/>
<keyword evidence="8" id="KW-0067">ATP-binding</keyword>
<evidence type="ECO:0000256" key="4">
    <source>
        <dbReference type="ARBA" id="ARBA00022553"/>
    </source>
</evidence>
<dbReference type="Pfam" id="PF02518">
    <property type="entry name" value="HATPase_c"/>
    <property type="match status" value="1"/>
</dbReference>
<evidence type="ECO:0000256" key="10">
    <source>
        <dbReference type="ARBA" id="ARBA00023136"/>
    </source>
</evidence>
<dbReference type="EMBL" id="WLXI01000008">
    <property type="protein sequence ID" value="MTD00974.1"/>
    <property type="molecule type" value="Genomic_DNA"/>
</dbReference>
<dbReference type="FunFam" id="3.30.565.10:FF:000006">
    <property type="entry name" value="Sensor histidine kinase WalK"/>
    <property type="match status" value="1"/>
</dbReference>
<dbReference type="InterPro" id="IPR003594">
    <property type="entry name" value="HATPase_dom"/>
</dbReference>
<dbReference type="Gene3D" id="6.10.340.10">
    <property type="match status" value="1"/>
</dbReference>
<dbReference type="CDD" id="cd00075">
    <property type="entry name" value="HATPase"/>
    <property type="match status" value="1"/>
</dbReference>
<dbReference type="SMART" id="SM00387">
    <property type="entry name" value="HATPase_c"/>
    <property type="match status" value="1"/>
</dbReference>
<dbReference type="GO" id="GO:0000155">
    <property type="term" value="F:phosphorelay sensor kinase activity"/>
    <property type="evidence" value="ECO:0007669"/>
    <property type="project" value="InterPro"/>
</dbReference>
<dbReference type="SUPFAM" id="SSF158472">
    <property type="entry name" value="HAMP domain-like"/>
    <property type="match status" value="1"/>
</dbReference>
<dbReference type="RefSeq" id="WP_012657753.1">
    <property type="nucleotide sequence ID" value="NZ_BAABQA010000001.1"/>
</dbReference>
<comment type="caution">
    <text evidence="11">The sequence shown here is derived from an EMBL/GenBank/DDBJ whole genome shotgun (WGS) entry which is preliminary data.</text>
</comment>
<evidence type="ECO:0000256" key="5">
    <source>
        <dbReference type="ARBA" id="ARBA00022679"/>
    </source>
</evidence>
<dbReference type="GO" id="GO:0007234">
    <property type="term" value="P:osmosensory signaling via phosphorelay pathway"/>
    <property type="evidence" value="ECO:0007669"/>
    <property type="project" value="TreeGrafter"/>
</dbReference>
<gene>
    <name evidence="11" type="ORF">GKS16_01570</name>
</gene>
<dbReference type="CDD" id="cd00082">
    <property type="entry name" value="HisKA"/>
    <property type="match status" value="1"/>
</dbReference>
<keyword evidence="4" id="KW-0597">Phosphoprotein</keyword>
<dbReference type="OMA" id="KYEGSGM"/>
<evidence type="ECO:0000256" key="9">
    <source>
        <dbReference type="ARBA" id="ARBA00023012"/>
    </source>
</evidence>
<evidence type="ECO:0000256" key="8">
    <source>
        <dbReference type="ARBA" id="ARBA00022840"/>
    </source>
</evidence>
<dbReference type="AlphaFoldDB" id="A0A6L6G693"/>
<organism evidence="11 12">
    <name type="scientific">Streptococcus uberis</name>
    <dbReference type="NCBI Taxonomy" id="1349"/>
    <lineage>
        <taxon>Bacteria</taxon>
        <taxon>Bacillati</taxon>
        <taxon>Bacillota</taxon>
        <taxon>Bacilli</taxon>
        <taxon>Lactobacillales</taxon>
        <taxon>Streptococcaceae</taxon>
        <taxon>Streptococcus</taxon>
    </lineage>
</organism>
<keyword evidence="9" id="KW-0902">Two-component regulatory system</keyword>
<comment type="subcellular location">
    <subcellularLocation>
        <location evidence="2">Membrane</location>
    </subcellularLocation>
</comment>
<dbReference type="Proteomes" id="UP000483839">
    <property type="component" value="Unassembled WGS sequence"/>
</dbReference>
<dbReference type="GO" id="GO:0030295">
    <property type="term" value="F:protein kinase activator activity"/>
    <property type="evidence" value="ECO:0007669"/>
    <property type="project" value="TreeGrafter"/>
</dbReference>
<keyword evidence="7" id="KW-0418">Kinase</keyword>
<dbReference type="FunFam" id="1.10.287.130:FF:000001">
    <property type="entry name" value="Two-component sensor histidine kinase"/>
    <property type="match status" value="1"/>
</dbReference>
<name>A0A6L6G693_STRUB</name>
<sequence length="351" mass="39850">MTNKKDYQISLRRYFVILYLIIFLITSLFGMATIVFLKECLHVTGSFTLWLLIYSIVILILGALIMWFGSTHLTKPISDLNQSVKAISQGDFSRKIVRKSYPKDRATYHNEIDELSQNINQMANDIKNADRHRSQFIANLSHELKTPISSLVGISDLLLTDSLEKDTRTELTTILQSESLRLSRLCDDILNLTKLENHLSPQLESVALDEQIRQALIMLTEKWKSKTIHLEFDGEAVMCQTDPDLTMQVWVNVIDNAIKYSSDQVFLNVDVKQATDKVLVTISDKGIGIAKENQRHIFEQFYQADQSHAQEGNGLGLAIVKKIIDSLNGSIHFESTPGQGSRFYITLPTNQ</sequence>
<dbReference type="Pfam" id="PF00672">
    <property type="entry name" value="HAMP"/>
    <property type="match status" value="1"/>
</dbReference>
<evidence type="ECO:0000313" key="12">
    <source>
        <dbReference type="Proteomes" id="UP000483839"/>
    </source>
</evidence>
<reference evidence="11 12" key="1">
    <citation type="submission" date="2019-11" db="EMBL/GenBank/DDBJ databases">
        <title>Streptococcus uberis isolated from clinical mastitis cases on a southeastern Queensland dairy.</title>
        <authorList>
            <person name="Workentine M.L."/>
            <person name="Price R."/>
            <person name="Olchowy T."/>
        </authorList>
    </citation>
    <scope>NUCLEOTIDE SEQUENCE [LARGE SCALE GENOMIC DNA]</scope>
    <source>
        <strain evidence="11 12">OLC4459-A17</strain>
    </source>
</reference>
<dbReference type="PRINTS" id="PR00344">
    <property type="entry name" value="BCTRLSENSOR"/>
</dbReference>
<evidence type="ECO:0000313" key="11">
    <source>
        <dbReference type="EMBL" id="MTD00974.1"/>
    </source>
</evidence>
<dbReference type="SMART" id="SM00304">
    <property type="entry name" value="HAMP"/>
    <property type="match status" value="1"/>
</dbReference>
<dbReference type="GO" id="GO:0000156">
    <property type="term" value="F:phosphorelay response regulator activity"/>
    <property type="evidence" value="ECO:0007669"/>
    <property type="project" value="TreeGrafter"/>
</dbReference>
<evidence type="ECO:0000256" key="6">
    <source>
        <dbReference type="ARBA" id="ARBA00022741"/>
    </source>
</evidence>
<dbReference type="InterPro" id="IPR036890">
    <property type="entry name" value="HATPase_C_sf"/>
</dbReference>
<protein>
    <recommendedName>
        <fullName evidence="3">histidine kinase</fullName>
        <ecNumber evidence="3">2.7.13.3</ecNumber>
    </recommendedName>
</protein>
<dbReference type="InterPro" id="IPR036097">
    <property type="entry name" value="HisK_dim/P_sf"/>
</dbReference>
<dbReference type="Gene3D" id="1.10.287.130">
    <property type="match status" value="1"/>
</dbReference>
<dbReference type="SUPFAM" id="SSF47384">
    <property type="entry name" value="Homodimeric domain of signal transducing histidine kinase"/>
    <property type="match status" value="1"/>
</dbReference>
<dbReference type="GO" id="GO:0005524">
    <property type="term" value="F:ATP binding"/>
    <property type="evidence" value="ECO:0007669"/>
    <property type="project" value="UniProtKB-KW"/>
</dbReference>
<keyword evidence="5" id="KW-0808">Transferase</keyword>
<dbReference type="PROSITE" id="PS50109">
    <property type="entry name" value="HIS_KIN"/>
    <property type="match status" value="1"/>
</dbReference>
<evidence type="ECO:0000256" key="7">
    <source>
        <dbReference type="ARBA" id="ARBA00022777"/>
    </source>
</evidence>
<dbReference type="InterPro" id="IPR050351">
    <property type="entry name" value="BphY/WalK/GraS-like"/>
</dbReference>
<comment type="catalytic activity">
    <reaction evidence="1">
        <text>ATP + protein L-histidine = ADP + protein N-phospho-L-histidine.</text>
        <dbReference type="EC" id="2.7.13.3"/>
    </reaction>
</comment>
<dbReference type="InterPro" id="IPR004358">
    <property type="entry name" value="Sig_transdc_His_kin-like_C"/>
</dbReference>
<dbReference type="GO" id="GO:0016020">
    <property type="term" value="C:membrane"/>
    <property type="evidence" value="ECO:0007669"/>
    <property type="project" value="UniProtKB-SubCell"/>
</dbReference>
<dbReference type="SUPFAM" id="SSF55874">
    <property type="entry name" value="ATPase domain of HSP90 chaperone/DNA topoisomerase II/histidine kinase"/>
    <property type="match status" value="1"/>
</dbReference>
<evidence type="ECO:0000256" key="2">
    <source>
        <dbReference type="ARBA" id="ARBA00004370"/>
    </source>
</evidence>
<dbReference type="InterPro" id="IPR003661">
    <property type="entry name" value="HisK_dim/P_dom"/>
</dbReference>